<dbReference type="InterPro" id="IPR042831">
    <property type="entry name" value="Ribosomal_mL40_fung"/>
</dbReference>
<dbReference type="GO" id="GO:0003735">
    <property type="term" value="F:structural constituent of ribosome"/>
    <property type="evidence" value="ECO:0007669"/>
    <property type="project" value="InterPro"/>
</dbReference>
<gene>
    <name evidence="1" type="ORF">Clacol_002004</name>
</gene>
<proteinExistence type="predicted"/>
<dbReference type="AlphaFoldDB" id="A0AAV4ZZL3"/>
<protein>
    <submittedName>
        <fullName evidence="1">Uncharacterized protein</fullName>
    </submittedName>
</protein>
<dbReference type="PANTHER" id="PTHR39150">
    <property type="entry name" value="54S RIBOSOMAL PROTEIN L28, MITOCHONDRIAL"/>
    <property type="match status" value="1"/>
</dbReference>
<comment type="caution">
    <text evidence="1">The sequence shown here is derived from an EMBL/GenBank/DDBJ whole genome shotgun (WGS) entry which is preliminary data.</text>
</comment>
<reference evidence="1" key="1">
    <citation type="submission" date="2021-10" db="EMBL/GenBank/DDBJ databases">
        <title>De novo Genome Assembly of Clathrus columnatus (Basidiomycota, Fungi) Using Illumina and Nanopore Sequence Data.</title>
        <authorList>
            <person name="Ogiso-Tanaka E."/>
            <person name="Itagaki H."/>
            <person name="Hosoya T."/>
            <person name="Hosaka K."/>
        </authorList>
    </citation>
    <scope>NUCLEOTIDE SEQUENCE</scope>
    <source>
        <strain evidence="1">MO-923</strain>
    </source>
</reference>
<sequence length="182" mass="21411">MDDKVAVIRRALYPPNLRNKPSPTGSWRPNTMRALWKAIPTKQVHEIIERGYKLYLRHQRQKRQAEIEHKFESMRNAMTELTRLDKRLAIEANRQEDPRVKTKEEIELLNSTHGAERTRLEARIGSRLRGLFPRELKLPTDTPSKEGWNHDWKPLAAKQKTTGAHEFKKLNEDVKGINYARE</sequence>
<dbReference type="GO" id="GO:0032543">
    <property type="term" value="P:mitochondrial translation"/>
    <property type="evidence" value="ECO:0007669"/>
    <property type="project" value="InterPro"/>
</dbReference>
<dbReference type="PANTHER" id="PTHR39150:SF1">
    <property type="entry name" value="LARGE RIBOSOMAL SUBUNIT PROTEIN ML40"/>
    <property type="match status" value="1"/>
</dbReference>
<keyword evidence="2" id="KW-1185">Reference proteome</keyword>
<accession>A0AAV4ZZL3</accession>
<evidence type="ECO:0000313" key="2">
    <source>
        <dbReference type="Proteomes" id="UP001050691"/>
    </source>
</evidence>
<evidence type="ECO:0000313" key="1">
    <source>
        <dbReference type="EMBL" id="GJJ07799.1"/>
    </source>
</evidence>
<dbReference type="Gene3D" id="6.10.250.3440">
    <property type="match status" value="1"/>
</dbReference>
<dbReference type="EMBL" id="BPWL01000002">
    <property type="protein sequence ID" value="GJJ07799.1"/>
    <property type="molecule type" value="Genomic_DNA"/>
</dbReference>
<dbReference type="GO" id="GO:0005739">
    <property type="term" value="C:mitochondrion"/>
    <property type="evidence" value="ECO:0007669"/>
    <property type="project" value="GOC"/>
</dbReference>
<organism evidence="1 2">
    <name type="scientific">Clathrus columnatus</name>
    <dbReference type="NCBI Taxonomy" id="1419009"/>
    <lineage>
        <taxon>Eukaryota</taxon>
        <taxon>Fungi</taxon>
        <taxon>Dikarya</taxon>
        <taxon>Basidiomycota</taxon>
        <taxon>Agaricomycotina</taxon>
        <taxon>Agaricomycetes</taxon>
        <taxon>Phallomycetidae</taxon>
        <taxon>Phallales</taxon>
        <taxon>Clathraceae</taxon>
        <taxon>Clathrus</taxon>
    </lineage>
</organism>
<name>A0AAV4ZZL3_9AGAM</name>
<dbReference type="Proteomes" id="UP001050691">
    <property type="component" value="Unassembled WGS sequence"/>
</dbReference>